<dbReference type="Gene3D" id="1.10.238.10">
    <property type="entry name" value="EF-hand"/>
    <property type="match status" value="1"/>
</dbReference>
<keyword evidence="2" id="KW-1185">Reference proteome</keyword>
<dbReference type="RefSeq" id="XP_011078975.1">
    <property type="nucleotide sequence ID" value="XM_011080673.1"/>
</dbReference>
<name>A0A6I9T710_SESIN</name>
<dbReference type="SUPFAM" id="SSF47473">
    <property type="entry name" value="EF-hand"/>
    <property type="match status" value="1"/>
</dbReference>
<feature type="domain" description="EF-hand" evidence="1">
    <location>
        <begin position="114"/>
        <end position="149"/>
    </location>
</feature>
<proteinExistence type="predicted"/>
<dbReference type="InParanoid" id="A0A6I9T710"/>
<protein>
    <submittedName>
        <fullName evidence="3">Uncharacterized protein LOC105162600</fullName>
    </submittedName>
</protein>
<dbReference type="PROSITE" id="PS50222">
    <property type="entry name" value="EF_HAND_2"/>
    <property type="match status" value="1"/>
</dbReference>
<dbReference type="GO" id="GO:0005509">
    <property type="term" value="F:calcium ion binding"/>
    <property type="evidence" value="ECO:0007669"/>
    <property type="project" value="InterPro"/>
</dbReference>
<dbReference type="PANTHER" id="PTHR34574">
    <property type="entry name" value="CALCIUM-BINDING EF-HAND FAMILY PROTEIN-RELATED"/>
    <property type="match status" value="1"/>
</dbReference>
<dbReference type="Proteomes" id="UP000504604">
    <property type="component" value="Linkage group LG5"/>
</dbReference>
<dbReference type="PANTHER" id="PTHR34574:SF12">
    <property type="entry name" value="CALCIUM-BINDING EF HAND FAMILY PROTEIN"/>
    <property type="match status" value="1"/>
</dbReference>
<dbReference type="AlphaFoldDB" id="A0A6I9T710"/>
<dbReference type="OrthoDB" id="186625at2759"/>
<reference evidence="3" key="1">
    <citation type="submission" date="2025-08" db="UniProtKB">
        <authorList>
            <consortium name="RefSeq"/>
        </authorList>
    </citation>
    <scope>IDENTIFICATION</scope>
</reference>
<organism evidence="2 3">
    <name type="scientific">Sesamum indicum</name>
    <name type="common">Oriental sesame</name>
    <name type="synonym">Sesamum orientale</name>
    <dbReference type="NCBI Taxonomy" id="4182"/>
    <lineage>
        <taxon>Eukaryota</taxon>
        <taxon>Viridiplantae</taxon>
        <taxon>Streptophyta</taxon>
        <taxon>Embryophyta</taxon>
        <taxon>Tracheophyta</taxon>
        <taxon>Spermatophyta</taxon>
        <taxon>Magnoliopsida</taxon>
        <taxon>eudicotyledons</taxon>
        <taxon>Gunneridae</taxon>
        <taxon>Pentapetalae</taxon>
        <taxon>asterids</taxon>
        <taxon>lamiids</taxon>
        <taxon>Lamiales</taxon>
        <taxon>Pedaliaceae</taxon>
        <taxon>Sesamum</taxon>
    </lineage>
</organism>
<evidence type="ECO:0000259" key="1">
    <source>
        <dbReference type="PROSITE" id="PS50222"/>
    </source>
</evidence>
<dbReference type="InterPro" id="IPR011992">
    <property type="entry name" value="EF-hand-dom_pair"/>
</dbReference>
<dbReference type="InterPro" id="IPR002048">
    <property type="entry name" value="EF_hand_dom"/>
</dbReference>
<dbReference type="KEGG" id="sind:105162600"/>
<evidence type="ECO:0000313" key="3">
    <source>
        <dbReference type="RefSeq" id="XP_011078975.1"/>
    </source>
</evidence>
<accession>A0A6I9T710</accession>
<dbReference type="GeneID" id="105162600"/>
<dbReference type="SMART" id="SM00054">
    <property type="entry name" value="EFh"/>
    <property type="match status" value="2"/>
</dbReference>
<sequence>MEFPSFHQTITIPISHKTPAEDVLVDEQSVGDAETRPFKDDQIKELKGKRMSVEFLDGPTVTEFVNDSQMFEKWANEKFKSLDANGDGVLSRDKLQKRAGKFSSMEFELQSMDEIKGLYDLLFDKFDVDRSGSINPDQFRALMKEIMLAKARGIGNSPICIILQEDSMLMGAVRRANPR</sequence>
<dbReference type="Pfam" id="PF13499">
    <property type="entry name" value="EF-hand_7"/>
    <property type="match status" value="1"/>
</dbReference>
<gene>
    <name evidence="3" type="primary">LOC105162600</name>
</gene>
<evidence type="ECO:0000313" key="2">
    <source>
        <dbReference type="Proteomes" id="UP000504604"/>
    </source>
</evidence>